<protein>
    <submittedName>
        <fullName evidence="6">Protein CURVATURE THYLAKOID 1D, chloroplastic</fullName>
    </submittedName>
</protein>
<evidence type="ECO:0000313" key="6">
    <source>
        <dbReference type="EMBL" id="RZC28145.1"/>
    </source>
</evidence>
<sequence length="197" mass="21644">MSTTLSNLPNASSFLPKPKPKPSLPHPQTPLTHSAALLSRSICLRNLLPKATSSEERSTGGSQFFNEKRDGVIILENVKEDNKNEFDKTVIEDTKEEELSDDGQGLSFDLMDKLNFDTDDTGSIVLYGGGALVALWLTSAVIGAIDSIPLIPKLLEVVGLAYTVWFTSRYLLFKQNRDELGAKIEELKGQIFGSEDN</sequence>
<feature type="compositionally biased region" description="Polar residues" evidence="2">
    <location>
        <begin position="1"/>
        <end position="11"/>
    </location>
</feature>
<accession>A0A0B2PYX7</accession>
<gene>
    <name evidence="6" type="ORF">D0Y65_000245</name>
    <name evidence="5" type="ORF">glysoja_027130</name>
</gene>
<evidence type="ECO:0000256" key="3">
    <source>
        <dbReference type="SAM" id="Phobius"/>
    </source>
</evidence>
<dbReference type="InterPro" id="IPR033344">
    <property type="entry name" value="CURT1"/>
</dbReference>
<evidence type="ECO:0000256" key="1">
    <source>
        <dbReference type="ARBA" id="ARBA00004141"/>
    </source>
</evidence>
<dbReference type="Proteomes" id="UP000289340">
    <property type="component" value="Chromosome 1"/>
</dbReference>
<feature type="transmembrane region" description="Helical" evidence="3">
    <location>
        <begin position="124"/>
        <end position="145"/>
    </location>
</feature>
<proteinExistence type="predicted"/>
<keyword evidence="3" id="KW-0472">Membrane</keyword>
<keyword evidence="7" id="KW-1185">Reference proteome</keyword>
<keyword evidence="3" id="KW-1133">Transmembrane helix</keyword>
<evidence type="ECO:0000256" key="2">
    <source>
        <dbReference type="SAM" id="MobiDB-lite"/>
    </source>
</evidence>
<feature type="domain" description="Cyanobacterial aminoacyl-tRNA synthetase CAAD" evidence="4">
    <location>
        <begin position="118"/>
        <end position="193"/>
    </location>
</feature>
<feature type="region of interest" description="Disordered" evidence="2">
    <location>
        <begin position="1"/>
        <end position="31"/>
    </location>
</feature>
<dbReference type="GO" id="GO:0009535">
    <property type="term" value="C:chloroplast thylakoid membrane"/>
    <property type="evidence" value="ECO:0007669"/>
    <property type="project" value="TreeGrafter"/>
</dbReference>
<keyword evidence="3" id="KW-0812">Transmembrane</keyword>
<dbReference type="PANTHER" id="PTHR33222:SF2">
    <property type="entry name" value="PROTEIN CURVATURE THYLAKOID 1D, CHLOROPLASTIC"/>
    <property type="match status" value="1"/>
</dbReference>
<reference evidence="5" key="1">
    <citation type="submission" date="2014-07" db="EMBL/GenBank/DDBJ databases">
        <title>Identification of a novel salt tolerance gene in wild soybean by whole-genome sequencing.</title>
        <authorList>
            <person name="Lam H.-M."/>
            <person name="Qi X."/>
            <person name="Li M.-W."/>
            <person name="Liu X."/>
            <person name="Xie M."/>
            <person name="Ni M."/>
            <person name="Xu X."/>
        </authorList>
    </citation>
    <scope>NUCLEOTIDE SEQUENCE [LARGE SCALE GENOMIC DNA]</scope>
    <source>
        <tissue evidence="5">Root</tissue>
    </source>
</reference>
<dbReference type="PANTHER" id="PTHR33222">
    <property type="match status" value="1"/>
</dbReference>
<evidence type="ECO:0000313" key="7">
    <source>
        <dbReference type="Proteomes" id="UP000289340"/>
    </source>
</evidence>
<dbReference type="AlphaFoldDB" id="A0A0B2PYX7"/>
<reference evidence="6 7" key="2">
    <citation type="submission" date="2018-09" db="EMBL/GenBank/DDBJ databases">
        <title>A high-quality reference genome of wild soybean provides a powerful tool to mine soybean genomes.</title>
        <authorList>
            <person name="Xie M."/>
            <person name="Chung C.Y.L."/>
            <person name="Li M.-W."/>
            <person name="Wong F.-L."/>
            <person name="Chan T.-F."/>
            <person name="Lam H.-M."/>
        </authorList>
    </citation>
    <scope>NUCLEOTIDE SEQUENCE [LARGE SCALE GENOMIC DNA]</scope>
    <source>
        <strain evidence="7">cv. W05</strain>
        <tissue evidence="6">Hypocotyl of etiolated seedlings</tissue>
    </source>
</reference>
<comment type="subcellular location">
    <subcellularLocation>
        <location evidence="1">Membrane</location>
        <topology evidence="1">Multi-pass membrane protein</topology>
    </subcellularLocation>
</comment>
<dbReference type="EMBL" id="KN661662">
    <property type="protein sequence ID" value="KHN14521.1"/>
    <property type="molecule type" value="Genomic_DNA"/>
</dbReference>
<evidence type="ECO:0000259" key="4">
    <source>
        <dbReference type="Pfam" id="PF14159"/>
    </source>
</evidence>
<dbReference type="Proteomes" id="UP000053555">
    <property type="component" value="Unassembled WGS sequence"/>
</dbReference>
<feature type="transmembrane region" description="Helical" evidence="3">
    <location>
        <begin position="151"/>
        <end position="172"/>
    </location>
</feature>
<organism evidence="5">
    <name type="scientific">Glycine soja</name>
    <name type="common">Wild soybean</name>
    <dbReference type="NCBI Taxonomy" id="3848"/>
    <lineage>
        <taxon>Eukaryota</taxon>
        <taxon>Viridiplantae</taxon>
        <taxon>Streptophyta</taxon>
        <taxon>Embryophyta</taxon>
        <taxon>Tracheophyta</taxon>
        <taxon>Spermatophyta</taxon>
        <taxon>Magnoliopsida</taxon>
        <taxon>eudicotyledons</taxon>
        <taxon>Gunneridae</taxon>
        <taxon>Pentapetalae</taxon>
        <taxon>rosids</taxon>
        <taxon>fabids</taxon>
        <taxon>Fabales</taxon>
        <taxon>Fabaceae</taxon>
        <taxon>Papilionoideae</taxon>
        <taxon>50 kb inversion clade</taxon>
        <taxon>NPAAA clade</taxon>
        <taxon>indigoferoid/millettioid clade</taxon>
        <taxon>Phaseoleae</taxon>
        <taxon>Glycine</taxon>
        <taxon>Glycine subgen. Soja</taxon>
    </lineage>
</organism>
<dbReference type="InterPro" id="IPR025564">
    <property type="entry name" value="CAAD_dom"/>
</dbReference>
<evidence type="ECO:0000313" key="5">
    <source>
        <dbReference type="EMBL" id="KHN14521.1"/>
    </source>
</evidence>
<name>A0A0B2PYX7_GLYSO</name>
<dbReference type="EMBL" id="QZWG01000001">
    <property type="protein sequence ID" value="RZC28145.1"/>
    <property type="molecule type" value="Genomic_DNA"/>
</dbReference>
<dbReference type="Pfam" id="PF14159">
    <property type="entry name" value="CAAD"/>
    <property type="match status" value="1"/>
</dbReference>